<feature type="transmembrane region" description="Helical" evidence="1">
    <location>
        <begin position="45"/>
        <end position="67"/>
    </location>
</feature>
<evidence type="ECO:0000313" key="2">
    <source>
        <dbReference type="EMBL" id="CEK57411.1"/>
    </source>
</evidence>
<evidence type="ECO:0000256" key="1">
    <source>
        <dbReference type="SAM" id="Phobius"/>
    </source>
</evidence>
<feature type="non-terminal residue" evidence="2">
    <location>
        <position position="1"/>
    </location>
</feature>
<name>A0A0B6YNR7_9EUPU</name>
<dbReference type="EMBL" id="HACG01010546">
    <property type="protein sequence ID" value="CEK57411.1"/>
    <property type="molecule type" value="Transcribed_RNA"/>
</dbReference>
<organism evidence="2">
    <name type="scientific">Arion vulgaris</name>
    <dbReference type="NCBI Taxonomy" id="1028688"/>
    <lineage>
        <taxon>Eukaryota</taxon>
        <taxon>Metazoa</taxon>
        <taxon>Spiralia</taxon>
        <taxon>Lophotrochozoa</taxon>
        <taxon>Mollusca</taxon>
        <taxon>Gastropoda</taxon>
        <taxon>Heterobranchia</taxon>
        <taxon>Euthyneura</taxon>
        <taxon>Panpulmonata</taxon>
        <taxon>Eupulmonata</taxon>
        <taxon>Stylommatophora</taxon>
        <taxon>Helicina</taxon>
        <taxon>Arionoidea</taxon>
        <taxon>Arionidae</taxon>
        <taxon>Arion</taxon>
    </lineage>
</organism>
<keyword evidence="1" id="KW-0472">Membrane</keyword>
<protein>
    <submittedName>
        <fullName evidence="2">Uncharacterized protein</fullName>
    </submittedName>
</protein>
<keyword evidence="1" id="KW-1133">Transmembrane helix</keyword>
<gene>
    <name evidence="2" type="primary">ORF30110</name>
</gene>
<keyword evidence="1" id="KW-0812">Transmembrane</keyword>
<dbReference type="AlphaFoldDB" id="A0A0B6YNR7"/>
<proteinExistence type="predicted"/>
<accession>A0A0B6YNR7</accession>
<sequence>HISFLGESTSGHVSYFSHMHAQGIYPGQSSEVNIAQDDISHQQCIFLSVLSIASVMCCMIILLRILYGMERRVIPDQL</sequence>
<reference evidence="2" key="1">
    <citation type="submission" date="2014-12" db="EMBL/GenBank/DDBJ databases">
        <title>Insight into the proteome of Arion vulgaris.</title>
        <authorList>
            <person name="Aradska J."/>
            <person name="Bulat T."/>
            <person name="Smidak R."/>
            <person name="Sarate P."/>
            <person name="Gangsoo J."/>
            <person name="Sialana F."/>
            <person name="Bilban M."/>
            <person name="Lubec G."/>
        </authorList>
    </citation>
    <scope>NUCLEOTIDE SEQUENCE</scope>
    <source>
        <tissue evidence="2">Skin</tissue>
    </source>
</reference>